<name>A0A917GLJ9_9GAMM</name>
<dbReference type="Pfam" id="PF14347">
    <property type="entry name" value="DUF4399"/>
    <property type="match status" value="1"/>
</dbReference>
<dbReference type="EMBL" id="BMIY01000002">
    <property type="protein sequence ID" value="GGG50221.1"/>
    <property type="molecule type" value="Genomic_DNA"/>
</dbReference>
<comment type="caution">
    <text evidence="3">The sequence shown here is derived from an EMBL/GenBank/DDBJ whole genome shotgun (WGS) entry which is preliminary data.</text>
</comment>
<evidence type="ECO:0000259" key="2">
    <source>
        <dbReference type="Pfam" id="PF14347"/>
    </source>
</evidence>
<organism evidence="3 4">
    <name type="scientific">Pseudohongiella nitratireducens</name>
    <dbReference type="NCBI Taxonomy" id="1768907"/>
    <lineage>
        <taxon>Bacteria</taxon>
        <taxon>Pseudomonadati</taxon>
        <taxon>Pseudomonadota</taxon>
        <taxon>Gammaproteobacteria</taxon>
        <taxon>Pseudomonadales</taxon>
        <taxon>Pseudohongiellaceae</taxon>
        <taxon>Pseudohongiella</taxon>
    </lineage>
</organism>
<protein>
    <submittedName>
        <fullName evidence="3">Rod shape-determining protein RodA</fullName>
    </submittedName>
</protein>
<gene>
    <name evidence="3" type="ORF">GCM10011403_04220</name>
</gene>
<reference evidence="3" key="2">
    <citation type="submission" date="2020-09" db="EMBL/GenBank/DDBJ databases">
        <authorList>
            <person name="Sun Q."/>
            <person name="Zhou Y."/>
        </authorList>
    </citation>
    <scope>NUCLEOTIDE SEQUENCE</scope>
    <source>
        <strain evidence="3">CGMCC 1.15425</strain>
    </source>
</reference>
<dbReference type="AlphaFoldDB" id="A0A917GLJ9"/>
<proteinExistence type="predicted"/>
<evidence type="ECO:0000313" key="4">
    <source>
        <dbReference type="Proteomes" id="UP000627715"/>
    </source>
</evidence>
<evidence type="ECO:0000313" key="3">
    <source>
        <dbReference type="EMBL" id="GGG50221.1"/>
    </source>
</evidence>
<accession>A0A917GLJ9</accession>
<reference evidence="3" key="1">
    <citation type="journal article" date="2014" name="Int. J. Syst. Evol. Microbiol.">
        <title>Complete genome sequence of Corynebacterium casei LMG S-19264T (=DSM 44701T), isolated from a smear-ripened cheese.</title>
        <authorList>
            <consortium name="US DOE Joint Genome Institute (JGI-PGF)"/>
            <person name="Walter F."/>
            <person name="Albersmeier A."/>
            <person name="Kalinowski J."/>
            <person name="Ruckert C."/>
        </authorList>
    </citation>
    <scope>NUCLEOTIDE SEQUENCE</scope>
    <source>
        <strain evidence="3">CGMCC 1.15425</strain>
    </source>
</reference>
<feature type="chain" id="PRO_5037571308" evidence="1">
    <location>
        <begin position="27"/>
        <end position="143"/>
    </location>
</feature>
<dbReference type="Proteomes" id="UP000627715">
    <property type="component" value="Unassembled WGS sequence"/>
</dbReference>
<evidence type="ECO:0000256" key="1">
    <source>
        <dbReference type="SAM" id="SignalP"/>
    </source>
</evidence>
<feature type="domain" description="DUF4399" evidence="2">
    <location>
        <begin position="54"/>
        <end position="143"/>
    </location>
</feature>
<dbReference type="InterPro" id="IPR025512">
    <property type="entry name" value="DUF4399"/>
</dbReference>
<dbReference type="RefSeq" id="WP_229694579.1">
    <property type="nucleotide sequence ID" value="NZ_BMIY01000002.1"/>
</dbReference>
<feature type="signal peptide" evidence="1">
    <location>
        <begin position="1"/>
        <end position="26"/>
    </location>
</feature>
<keyword evidence="1" id="KW-0732">Signal</keyword>
<sequence length="143" mass="15306">MKMLRQTAIAAGLVFASLPLATTLHAQQSESTENAAVYIVSPQDGDTVDQTFTVVFGLNEMGVAPAGIEMPETGHHHLLIDKDGMPAMNQPLGGDVMHFGKGQTQVELSLEPGEHTLQLILGDHLHIPHNPPVVSEKITVTVE</sequence>
<keyword evidence="4" id="KW-1185">Reference proteome</keyword>